<feature type="region of interest" description="Disordered" evidence="1">
    <location>
        <begin position="23"/>
        <end position="42"/>
    </location>
</feature>
<protein>
    <recommendedName>
        <fullName evidence="2">K-box domain-containing protein</fullName>
    </recommendedName>
</protein>
<gene>
    <name evidence="3" type="ORF">POM88_008739</name>
</gene>
<comment type="caution">
    <text evidence="3">The sequence shown here is derived from an EMBL/GenBank/DDBJ whole genome shotgun (WGS) entry which is preliminary data.</text>
</comment>
<dbReference type="GO" id="GO:0003700">
    <property type="term" value="F:DNA-binding transcription factor activity"/>
    <property type="evidence" value="ECO:0007669"/>
    <property type="project" value="InterPro"/>
</dbReference>
<dbReference type="GO" id="GO:0005634">
    <property type="term" value="C:nucleus"/>
    <property type="evidence" value="ECO:0007669"/>
    <property type="project" value="InterPro"/>
</dbReference>
<reference evidence="3" key="2">
    <citation type="submission" date="2023-05" db="EMBL/GenBank/DDBJ databases">
        <authorList>
            <person name="Schelkunov M.I."/>
        </authorList>
    </citation>
    <scope>NUCLEOTIDE SEQUENCE</scope>
    <source>
        <strain evidence="3">Hsosn_3</strain>
        <tissue evidence="3">Leaf</tissue>
    </source>
</reference>
<reference evidence="3" key="1">
    <citation type="submission" date="2023-02" db="EMBL/GenBank/DDBJ databases">
        <title>Genome of toxic invasive species Heracleum sosnowskyi carries increased number of genes despite the absence of recent whole-genome duplications.</title>
        <authorList>
            <person name="Schelkunov M."/>
            <person name="Shtratnikova V."/>
            <person name="Makarenko M."/>
            <person name="Klepikova A."/>
            <person name="Omelchenko D."/>
            <person name="Novikova G."/>
            <person name="Obukhova E."/>
            <person name="Bogdanov V."/>
            <person name="Penin A."/>
            <person name="Logacheva M."/>
        </authorList>
    </citation>
    <scope>NUCLEOTIDE SEQUENCE</scope>
    <source>
        <strain evidence="3">Hsosn_3</strain>
        <tissue evidence="3">Leaf</tissue>
    </source>
</reference>
<proteinExistence type="predicted"/>
<dbReference type="Proteomes" id="UP001237642">
    <property type="component" value="Unassembled WGS sequence"/>
</dbReference>
<feature type="domain" description="K-box" evidence="2">
    <location>
        <begin position="28"/>
        <end position="123"/>
    </location>
</feature>
<accession>A0AAD8JA19</accession>
<dbReference type="PROSITE" id="PS51297">
    <property type="entry name" value="K_BOX"/>
    <property type="match status" value="1"/>
</dbReference>
<evidence type="ECO:0000313" key="4">
    <source>
        <dbReference type="Proteomes" id="UP001237642"/>
    </source>
</evidence>
<evidence type="ECO:0000313" key="3">
    <source>
        <dbReference type="EMBL" id="KAK1398876.1"/>
    </source>
</evidence>
<dbReference type="InterPro" id="IPR002487">
    <property type="entry name" value="TF_Kbox"/>
</dbReference>
<sequence length="158" mass="18182">MEILTSLATILQQYHEVSDIAEREATGMEDPKNSKSARSRENKNLLHRVQRYLAELNLDRLTVADLAQLVKEMETALVQTRATKVSINTQHMIEPIRILQEKEKMLREENKLLRQQIGAMAKEDIAPKDMENHREVELGLSNLGNNEMGQSPLRLLPW</sequence>
<evidence type="ECO:0000256" key="1">
    <source>
        <dbReference type="SAM" id="MobiDB-lite"/>
    </source>
</evidence>
<dbReference type="Pfam" id="PF01486">
    <property type="entry name" value="K-box"/>
    <property type="match status" value="1"/>
</dbReference>
<dbReference type="AlphaFoldDB" id="A0AAD8JA19"/>
<dbReference type="EMBL" id="JAUIZM010000002">
    <property type="protein sequence ID" value="KAK1398876.1"/>
    <property type="molecule type" value="Genomic_DNA"/>
</dbReference>
<evidence type="ECO:0000259" key="2">
    <source>
        <dbReference type="PROSITE" id="PS51297"/>
    </source>
</evidence>
<name>A0AAD8JA19_9APIA</name>
<keyword evidence="4" id="KW-1185">Reference proteome</keyword>
<organism evidence="3 4">
    <name type="scientific">Heracleum sosnowskyi</name>
    <dbReference type="NCBI Taxonomy" id="360622"/>
    <lineage>
        <taxon>Eukaryota</taxon>
        <taxon>Viridiplantae</taxon>
        <taxon>Streptophyta</taxon>
        <taxon>Embryophyta</taxon>
        <taxon>Tracheophyta</taxon>
        <taxon>Spermatophyta</taxon>
        <taxon>Magnoliopsida</taxon>
        <taxon>eudicotyledons</taxon>
        <taxon>Gunneridae</taxon>
        <taxon>Pentapetalae</taxon>
        <taxon>asterids</taxon>
        <taxon>campanulids</taxon>
        <taxon>Apiales</taxon>
        <taxon>Apiaceae</taxon>
        <taxon>Apioideae</taxon>
        <taxon>apioid superclade</taxon>
        <taxon>Tordylieae</taxon>
        <taxon>Tordyliinae</taxon>
        <taxon>Heracleum</taxon>
    </lineage>
</organism>